<evidence type="ECO:0000313" key="2">
    <source>
        <dbReference type="EMBL" id="TFK37135.1"/>
    </source>
</evidence>
<sequence>MTRFFSPLPSSQRSPNALDPEPLHLTLPPRDVPVRCHSRATVQFIAVNRNRSLQEHVLQPRVFKLVAVSTLSRSMSRATKKEAAVNHQGTVNLSSIIPSGSLQPRVQRAPLFCLREFLHPRHSHTTMLPDTLRAIESPECQSCTTSLAYADDSDGMGWK</sequence>
<dbReference type="Proteomes" id="UP000308652">
    <property type="component" value="Unassembled WGS sequence"/>
</dbReference>
<evidence type="ECO:0000313" key="3">
    <source>
        <dbReference type="Proteomes" id="UP000308652"/>
    </source>
</evidence>
<protein>
    <submittedName>
        <fullName evidence="2">Uncharacterized protein</fullName>
    </submittedName>
</protein>
<reference evidence="2 3" key="1">
    <citation type="journal article" date="2019" name="Nat. Ecol. Evol.">
        <title>Megaphylogeny resolves global patterns of mushroom evolution.</title>
        <authorList>
            <person name="Varga T."/>
            <person name="Krizsan K."/>
            <person name="Foldi C."/>
            <person name="Dima B."/>
            <person name="Sanchez-Garcia M."/>
            <person name="Sanchez-Ramirez S."/>
            <person name="Szollosi G.J."/>
            <person name="Szarkandi J.G."/>
            <person name="Papp V."/>
            <person name="Albert L."/>
            <person name="Andreopoulos W."/>
            <person name="Angelini C."/>
            <person name="Antonin V."/>
            <person name="Barry K.W."/>
            <person name="Bougher N.L."/>
            <person name="Buchanan P."/>
            <person name="Buyck B."/>
            <person name="Bense V."/>
            <person name="Catcheside P."/>
            <person name="Chovatia M."/>
            <person name="Cooper J."/>
            <person name="Damon W."/>
            <person name="Desjardin D."/>
            <person name="Finy P."/>
            <person name="Geml J."/>
            <person name="Haridas S."/>
            <person name="Hughes K."/>
            <person name="Justo A."/>
            <person name="Karasinski D."/>
            <person name="Kautmanova I."/>
            <person name="Kiss B."/>
            <person name="Kocsube S."/>
            <person name="Kotiranta H."/>
            <person name="LaButti K.M."/>
            <person name="Lechner B.E."/>
            <person name="Liimatainen K."/>
            <person name="Lipzen A."/>
            <person name="Lukacs Z."/>
            <person name="Mihaltcheva S."/>
            <person name="Morgado L.N."/>
            <person name="Niskanen T."/>
            <person name="Noordeloos M.E."/>
            <person name="Ohm R.A."/>
            <person name="Ortiz-Santana B."/>
            <person name="Ovrebo C."/>
            <person name="Racz N."/>
            <person name="Riley R."/>
            <person name="Savchenko A."/>
            <person name="Shiryaev A."/>
            <person name="Soop K."/>
            <person name="Spirin V."/>
            <person name="Szebenyi C."/>
            <person name="Tomsovsky M."/>
            <person name="Tulloss R.E."/>
            <person name="Uehling J."/>
            <person name="Grigoriev I.V."/>
            <person name="Vagvolgyi C."/>
            <person name="Papp T."/>
            <person name="Martin F.M."/>
            <person name="Miettinen O."/>
            <person name="Hibbett D.S."/>
            <person name="Nagy L.G."/>
        </authorList>
    </citation>
    <scope>NUCLEOTIDE SEQUENCE [LARGE SCALE GENOMIC DNA]</scope>
    <source>
        <strain evidence="2 3">CBS 166.37</strain>
    </source>
</reference>
<feature type="region of interest" description="Disordered" evidence="1">
    <location>
        <begin position="1"/>
        <end position="25"/>
    </location>
</feature>
<organism evidence="2 3">
    <name type="scientific">Crucibulum laeve</name>
    <dbReference type="NCBI Taxonomy" id="68775"/>
    <lineage>
        <taxon>Eukaryota</taxon>
        <taxon>Fungi</taxon>
        <taxon>Dikarya</taxon>
        <taxon>Basidiomycota</taxon>
        <taxon>Agaricomycotina</taxon>
        <taxon>Agaricomycetes</taxon>
        <taxon>Agaricomycetidae</taxon>
        <taxon>Agaricales</taxon>
        <taxon>Agaricineae</taxon>
        <taxon>Nidulariaceae</taxon>
        <taxon>Crucibulum</taxon>
    </lineage>
</organism>
<proteinExistence type="predicted"/>
<accession>A0A5C3LWN1</accession>
<evidence type="ECO:0000256" key="1">
    <source>
        <dbReference type="SAM" id="MobiDB-lite"/>
    </source>
</evidence>
<dbReference type="EMBL" id="ML213610">
    <property type="protein sequence ID" value="TFK37135.1"/>
    <property type="molecule type" value="Genomic_DNA"/>
</dbReference>
<keyword evidence="3" id="KW-1185">Reference proteome</keyword>
<dbReference type="AlphaFoldDB" id="A0A5C3LWN1"/>
<gene>
    <name evidence="2" type="ORF">BDQ12DRAFT_222854</name>
</gene>
<name>A0A5C3LWN1_9AGAR</name>